<comment type="caution">
    <text evidence="1">The sequence shown here is derived from an EMBL/GenBank/DDBJ whole genome shotgun (WGS) entry which is preliminary data.</text>
</comment>
<reference evidence="1" key="2">
    <citation type="journal article" date="2024" name="Plant">
        <title>Genomic evolution and insights into agronomic trait innovations of Sesamum species.</title>
        <authorList>
            <person name="Miao H."/>
            <person name="Wang L."/>
            <person name="Qu L."/>
            <person name="Liu H."/>
            <person name="Sun Y."/>
            <person name="Le M."/>
            <person name="Wang Q."/>
            <person name="Wei S."/>
            <person name="Zheng Y."/>
            <person name="Lin W."/>
            <person name="Duan Y."/>
            <person name="Cao H."/>
            <person name="Xiong S."/>
            <person name="Wang X."/>
            <person name="Wei L."/>
            <person name="Li C."/>
            <person name="Ma Q."/>
            <person name="Ju M."/>
            <person name="Zhao R."/>
            <person name="Li G."/>
            <person name="Mu C."/>
            <person name="Tian Q."/>
            <person name="Mei H."/>
            <person name="Zhang T."/>
            <person name="Gao T."/>
            <person name="Zhang H."/>
        </authorList>
    </citation>
    <scope>NUCLEOTIDE SEQUENCE</scope>
    <source>
        <strain evidence="1">3651</strain>
    </source>
</reference>
<dbReference type="AlphaFoldDB" id="A0AAE1Z3Y3"/>
<proteinExistence type="predicted"/>
<organism evidence="1 2">
    <name type="scientific">Sesamum alatum</name>
    <dbReference type="NCBI Taxonomy" id="300844"/>
    <lineage>
        <taxon>Eukaryota</taxon>
        <taxon>Viridiplantae</taxon>
        <taxon>Streptophyta</taxon>
        <taxon>Embryophyta</taxon>
        <taxon>Tracheophyta</taxon>
        <taxon>Spermatophyta</taxon>
        <taxon>Magnoliopsida</taxon>
        <taxon>eudicotyledons</taxon>
        <taxon>Gunneridae</taxon>
        <taxon>Pentapetalae</taxon>
        <taxon>asterids</taxon>
        <taxon>lamiids</taxon>
        <taxon>Lamiales</taxon>
        <taxon>Pedaliaceae</taxon>
        <taxon>Sesamum</taxon>
    </lineage>
</organism>
<evidence type="ECO:0000313" key="2">
    <source>
        <dbReference type="Proteomes" id="UP001293254"/>
    </source>
</evidence>
<protein>
    <submittedName>
        <fullName evidence="1">Uncharacterized protein</fullName>
    </submittedName>
</protein>
<dbReference type="EMBL" id="JACGWO010000001">
    <property type="protein sequence ID" value="KAK4441750.1"/>
    <property type="molecule type" value="Genomic_DNA"/>
</dbReference>
<gene>
    <name evidence="1" type="ORF">Salat_0509900</name>
</gene>
<sequence>MDIDLDKLGCALRLTDKEDNGAVISMGLWQNDHDNNGLFVVGRILSQISYHADVFRTTLMASFNPAFDKNLIVLESISTDKNPMHFDLDWCDFHVHAHDLLLSKMTRPISQYIEDRIGRFKDVDMDENGGL</sequence>
<accession>A0AAE1Z3Y3</accession>
<name>A0AAE1Z3Y3_9LAMI</name>
<evidence type="ECO:0000313" key="1">
    <source>
        <dbReference type="EMBL" id="KAK4441750.1"/>
    </source>
</evidence>
<keyword evidence="2" id="KW-1185">Reference proteome</keyword>
<reference evidence="1" key="1">
    <citation type="submission" date="2020-06" db="EMBL/GenBank/DDBJ databases">
        <authorList>
            <person name="Li T."/>
            <person name="Hu X."/>
            <person name="Zhang T."/>
            <person name="Song X."/>
            <person name="Zhang H."/>
            <person name="Dai N."/>
            <person name="Sheng W."/>
            <person name="Hou X."/>
            <person name="Wei L."/>
        </authorList>
    </citation>
    <scope>NUCLEOTIDE SEQUENCE</scope>
    <source>
        <strain evidence="1">3651</strain>
        <tissue evidence="1">Leaf</tissue>
    </source>
</reference>
<dbReference type="Proteomes" id="UP001293254">
    <property type="component" value="Unassembled WGS sequence"/>
</dbReference>